<evidence type="ECO:0000256" key="2">
    <source>
        <dbReference type="ARBA" id="ARBA00007246"/>
    </source>
</evidence>
<keyword evidence="3" id="KW-0813">Transport</keyword>
<dbReference type="EMBL" id="JAPMXC010000010">
    <property type="protein sequence ID" value="MCY0389189.1"/>
    <property type="molecule type" value="Genomic_DNA"/>
</dbReference>
<comment type="similarity">
    <text evidence="2">Belongs to the GSP K family.</text>
</comment>
<evidence type="ECO:0000259" key="13">
    <source>
        <dbReference type="Pfam" id="PF21687"/>
    </source>
</evidence>
<gene>
    <name evidence="14" type="primary">gspK</name>
    <name evidence="14" type="ORF">OVY01_18750</name>
</gene>
<sequence length="372" mass="40338">MTFPAPRRRSCERAPRQRGAALITALLVVTLAAVLVSGLLWREQVQIRRVENQRQSQQARWVSRGVFAWARLILRSEADSAPVTYLGGVWSVPIAETRLSSFLGRFGEARAEQGASTWLSGTIEDAQAKFNLRDLVTAGGVSGFDVDPVSLGEFRKLLEELGIDSQLATPVAQRIRQSLMRSVTRGQRADSGNPVSDAMAGAQNGSGRTGGGFTDDPGLAGSDDGAGEQPIQMHDVDALLDVPGFTPAAIAQLAPFVTVLPVPSQINLNTAPAEVIAARVPLLSLAQAQVFVQNRKQIFVINLADAQTRLERMAPDLGGLDPARFDITSNFFLIHSRVRHENAVVDRVALVYRNPRTHQTHVMQVRDVPSAE</sequence>
<feature type="transmembrane region" description="Helical" evidence="11">
    <location>
        <begin position="20"/>
        <end position="41"/>
    </location>
</feature>
<evidence type="ECO:0000256" key="7">
    <source>
        <dbReference type="ARBA" id="ARBA00022927"/>
    </source>
</evidence>
<comment type="caution">
    <text evidence="14">The sequence shown here is derived from an EMBL/GenBank/DDBJ whole genome shotgun (WGS) entry which is preliminary data.</text>
</comment>
<name>A0ABT3ZRK3_9BURK</name>
<keyword evidence="8 11" id="KW-1133">Transmembrane helix</keyword>
<accession>A0ABT3ZRK3</accession>
<comment type="subcellular location">
    <subcellularLocation>
        <location evidence="1">Cell inner membrane</location>
    </subcellularLocation>
</comment>
<keyword evidence="4" id="KW-1003">Cell membrane</keyword>
<evidence type="ECO:0000313" key="14">
    <source>
        <dbReference type="EMBL" id="MCY0389189.1"/>
    </source>
</evidence>
<dbReference type="Pfam" id="PF21687">
    <property type="entry name" value="T2SSK_1st"/>
    <property type="match status" value="1"/>
</dbReference>
<dbReference type="PANTHER" id="PTHR38831:SF1">
    <property type="entry name" value="TYPE II SECRETION SYSTEM PROTEIN K-RELATED"/>
    <property type="match status" value="1"/>
</dbReference>
<feature type="domain" description="T2SS protein K first SAM-like" evidence="13">
    <location>
        <begin position="128"/>
        <end position="261"/>
    </location>
</feature>
<keyword evidence="6 11" id="KW-0812">Transmembrane</keyword>
<reference evidence="14" key="1">
    <citation type="submission" date="2022-11" db="EMBL/GenBank/DDBJ databases">
        <title>Robbsia betulipollinis sp. nov., isolated from pollen of birch (Betula pendula).</title>
        <authorList>
            <person name="Shi H."/>
            <person name="Ambika Manirajan B."/>
            <person name="Ratering S."/>
            <person name="Geissler-Plaum R."/>
            <person name="Schnell S."/>
        </authorList>
    </citation>
    <scope>NUCLEOTIDE SEQUENCE</scope>
    <source>
        <strain evidence="14">Bb-Pol-6</strain>
    </source>
</reference>
<protein>
    <submittedName>
        <fullName evidence="14">Type II secretion system minor pseudopilin GspK</fullName>
    </submittedName>
</protein>
<dbReference type="Pfam" id="PF03934">
    <property type="entry name" value="T2SSK"/>
    <property type="match status" value="1"/>
</dbReference>
<keyword evidence="5" id="KW-0997">Cell inner membrane</keyword>
<dbReference type="InterPro" id="IPR049179">
    <property type="entry name" value="T2SSK_SAM-like_2nd"/>
</dbReference>
<evidence type="ECO:0000256" key="3">
    <source>
        <dbReference type="ARBA" id="ARBA00022448"/>
    </source>
</evidence>
<dbReference type="PANTHER" id="PTHR38831">
    <property type="entry name" value="TYPE II SECRETION SYSTEM PROTEIN K"/>
    <property type="match status" value="1"/>
</dbReference>
<evidence type="ECO:0000256" key="9">
    <source>
        <dbReference type="ARBA" id="ARBA00023136"/>
    </source>
</evidence>
<keyword evidence="9 11" id="KW-0472">Membrane</keyword>
<dbReference type="InterPro" id="IPR038072">
    <property type="entry name" value="GspK_central_sf"/>
</dbReference>
<dbReference type="NCBIfam" id="NF037980">
    <property type="entry name" value="T2SS_GspK"/>
    <property type="match status" value="1"/>
</dbReference>
<evidence type="ECO:0000256" key="6">
    <source>
        <dbReference type="ARBA" id="ARBA00022692"/>
    </source>
</evidence>
<dbReference type="InterPro" id="IPR045584">
    <property type="entry name" value="Pilin-like"/>
</dbReference>
<dbReference type="InterPro" id="IPR049031">
    <property type="entry name" value="T2SSK_SAM-like_1st"/>
</dbReference>
<evidence type="ECO:0000256" key="5">
    <source>
        <dbReference type="ARBA" id="ARBA00022519"/>
    </source>
</evidence>
<dbReference type="PIRSF" id="PIRSF002786">
    <property type="entry name" value="XcpX"/>
    <property type="match status" value="1"/>
</dbReference>
<evidence type="ECO:0000256" key="8">
    <source>
        <dbReference type="ARBA" id="ARBA00022989"/>
    </source>
</evidence>
<proteinExistence type="inferred from homology"/>
<evidence type="ECO:0000313" key="15">
    <source>
        <dbReference type="Proteomes" id="UP001082899"/>
    </source>
</evidence>
<organism evidence="14 15">
    <name type="scientific">Robbsia betulipollinis</name>
    <dbReference type="NCBI Taxonomy" id="2981849"/>
    <lineage>
        <taxon>Bacteria</taxon>
        <taxon>Pseudomonadati</taxon>
        <taxon>Pseudomonadota</taxon>
        <taxon>Betaproteobacteria</taxon>
        <taxon>Burkholderiales</taxon>
        <taxon>Burkholderiaceae</taxon>
        <taxon>Robbsia</taxon>
    </lineage>
</organism>
<dbReference type="RefSeq" id="WP_267849086.1">
    <property type="nucleotide sequence ID" value="NZ_JAPMXC010000010.1"/>
</dbReference>
<evidence type="ECO:0000256" key="1">
    <source>
        <dbReference type="ARBA" id="ARBA00004533"/>
    </source>
</evidence>
<keyword evidence="15" id="KW-1185">Reference proteome</keyword>
<dbReference type="SUPFAM" id="SSF54523">
    <property type="entry name" value="Pili subunits"/>
    <property type="match status" value="1"/>
</dbReference>
<dbReference type="Proteomes" id="UP001082899">
    <property type="component" value="Unassembled WGS sequence"/>
</dbReference>
<evidence type="ECO:0000259" key="12">
    <source>
        <dbReference type="Pfam" id="PF03934"/>
    </source>
</evidence>
<evidence type="ECO:0000256" key="11">
    <source>
        <dbReference type="SAM" id="Phobius"/>
    </source>
</evidence>
<feature type="region of interest" description="Disordered" evidence="10">
    <location>
        <begin position="182"/>
        <end position="223"/>
    </location>
</feature>
<keyword evidence="7" id="KW-0653">Protein transport</keyword>
<feature type="domain" description="T2SS protein K second SAM-like" evidence="12">
    <location>
        <begin position="266"/>
        <end position="311"/>
    </location>
</feature>
<dbReference type="InterPro" id="IPR005628">
    <property type="entry name" value="GspK"/>
</dbReference>
<dbReference type="Gene3D" id="3.30.1300.30">
    <property type="entry name" value="GSPII I/J protein-like"/>
    <property type="match status" value="1"/>
</dbReference>
<evidence type="ECO:0000256" key="10">
    <source>
        <dbReference type="SAM" id="MobiDB-lite"/>
    </source>
</evidence>
<evidence type="ECO:0000256" key="4">
    <source>
        <dbReference type="ARBA" id="ARBA00022475"/>
    </source>
</evidence>
<dbReference type="SUPFAM" id="SSF158544">
    <property type="entry name" value="GspK insert domain-like"/>
    <property type="match status" value="1"/>
</dbReference>